<dbReference type="InterPro" id="IPR045357">
    <property type="entry name" value="Aminopeptidase_N-like_N"/>
</dbReference>
<dbReference type="GO" id="GO:0005737">
    <property type="term" value="C:cytoplasm"/>
    <property type="evidence" value="ECO:0007669"/>
    <property type="project" value="TreeGrafter"/>
</dbReference>
<evidence type="ECO:0000259" key="11">
    <source>
        <dbReference type="Pfam" id="PF01433"/>
    </source>
</evidence>
<comment type="similarity">
    <text evidence="1">Belongs to the peptidase M1 family.</text>
</comment>
<feature type="domain" description="ERAP1-like C-terminal" evidence="14">
    <location>
        <begin position="903"/>
        <end position="1216"/>
    </location>
</feature>
<proteinExistence type="inferred from homology"/>
<evidence type="ECO:0000259" key="14">
    <source>
        <dbReference type="Pfam" id="PF11838"/>
    </source>
</evidence>
<evidence type="ECO:0000259" key="15">
    <source>
        <dbReference type="Pfam" id="PF17900"/>
    </source>
</evidence>
<evidence type="ECO:0000313" key="17">
    <source>
        <dbReference type="Proteomes" id="UP000693981"/>
    </source>
</evidence>
<dbReference type="PANTHER" id="PTHR11533">
    <property type="entry name" value="PROTEASE M1 ZINC METALLOPROTEASE"/>
    <property type="match status" value="1"/>
</dbReference>
<dbReference type="GO" id="GO:0043171">
    <property type="term" value="P:peptide catabolic process"/>
    <property type="evidence" value="ECO:0007669"/>
    <property type="project" value="TreeGrafter"/>
</dbReference>
<dbReference type="InterPro" id="IPR024571">
    <property type="entry name" value="ERAP1-like_C_dom"/>
</dbReference>
<evidence type="ECO:0000256" key="7">
    <source>
        <dbReference type="ARBA" id="ARBA00023049"/>
    </source>
</evidence>
<keyword evidence="7" id="KW-0482">Metalloprotease</keyword>
<evidence type="ECO:0000256" key="2">
    <source>
        <dbReference type="ARBA" id="ARBA00022438"/>
    </source>
</evidence>
<dbReference type="GO" id="GO:0005615">
    <property type="term" value="C:extracellular space"/>
    <property type="evidence" value="ECO:0007669"/>
    <property type="project" value="TreeGrafter"/>
</dbReference>
<keyword evidence="3" id="KW-0645">Protease</keyword>
<keyword evidence="4 9" id="KW-0479">Metal-binding</keyword>
<evidence type="ECO:0000313" key="16">
    <source>
        <dbReference type="EMBL" id="KAG7399980.1"/>
    </source>
</evidence>
<comment type="caution">
    <text evidence="16">The sequence shown here is derived from an EMBL/GenBank/DDBJ whole genome shotgun (WGS) entry which is preliminary data.</text>
</comment>
<keyword evidence="17" id="KW-1185">Reference proteome</keyword>
<protein>
    <recommendedName>
        <fullName evidence="18">Aminopeptidase</fullName>
    </recommendedName>
</protein>
<feature type="binding site" evidence="9">
    <location>
        <position position="660"/>
    </location>
    <ligand>
        <name>Zn(2+)</name>
        <dbReference type="ChEBI" id="CHEBI:29105"/>
        <note>catalytic</note>
    </ligand>
</feature>
<dbReference type="AlphaFoldDB" id="A0A8T1X949"/>
<dbReference type="GO" id="GO:0008270">
    <property type="term" value="F:zinc ion binding"/>
    <property type="evidence" value="ECO:0007669"/>
    <property type="project" value="InterPro"/>
</dbReference>
<keyword evidence="2" id="KW-0031">Aminopeptidase</keyword>
<feature type="domain" description="Aminopeptidase N-like N-terminal" evidence="15">
    <location>
        <begin position="363"/>
        <end position="554"/>
    </location>
</feature>
<dbReference type="InterPro" id="IPR034016">
    <property type="entry name" value="M1_APN-typ"/>
</dbReference>
<dbReference type="Pfam" id="PF11838">
    <property type="entry name" value="ERAP1_C"/>
    <property type="match status" value="1"/>
</dbReference>
<feature type="domain" description="Peptidase M1 membrane alanine aminopeptidase" evidence="11">
    <location>
        <begin position="589"/>
        <end position="806"/>
    </location>
</feature>
<feature type="binding site" evidence="9">
    <location>
        <position position="664"/>
    </location>
    <ligand>
        <name>Zn(2+)</name>
        <dbReference type="ChEBI" id="CHEBI:29105"/>
        <note>catalytic</note>
    </ligand>
</feature>
<dbReference type="Pfam" id="PF17900">
    <property type="entry name" value="Peptidase_M1_N"/>
    <property type="match status" value="1"/>
</dbReference>
<reference evidence="16" key="1">
    <citation type="submission" date="2021-02" db="EMBL/GenBank/DDBJ databases">
        <authorList>
            <person name="Palmer J.M."/>
        </authorList>
    </citation>
    <scope>NUCLEOTIDE SEQUENCE</scope>
    <source>
        <strain evidence="16">SCRP23</strain>
    </source>
</reference>
<dbReference type="Pfam" id="PF01433">
    <property type="entry name" value="Peptidase_M1"/>
    <property type="match status" value="1"/>
</dbReference>
<dbReference type="OrthoDB" id="10031169at2759"/>
<dbReference type="EMBL" id="JAGDFL010000040">
    <property type="protein sequence ID" value="KAG7399980.1"/>
    <property type="molecule type" value="Genomic_DNA"/>
</dbReference>
<feature type="binding site" evidence="9">
    <location>
        <position position="683"/>
    </location>
    <ligand>
        <name>Zn(2+)</name>
        <dbReference type="ChEBI" id="CHEBI:29105"/>
        <note>catalytic</note>
    </ligand>
</feature>
<dbReference type="Pfam" id="PF02558">
    <property type="entry name" value="ApbA"/>
    <property type="match status" value="1"/>
</dbReference>
<evidence type="ECO:0000256" key="1">
    <source>
        <dbReference type="ARBA" id="ARBA00010136"/>
    </source>
</evidence>
<dbReference type="GO" id="GO:0070006">
    <property type="term" value="F:metalloaminopeptidase activity"/>
    <property type="evidence" value="ECO:0007669"/>
    <property type="project" value="TreeGrafter"/>
</dbReference>
<gene>
    <name evidence="16" type="ORF">PHYBOEH_007321</name>
</gene>
<sequence length="1238" mass="138221">CSDLCFADPWISAAATAVSKLLPSPRATPPQANWGACAIGTIFFTRLGQLASASKQLTLHVDGFVKPQHFNNWAKSEQLQLTLQSHKSQDETLQFAANGDAQAAVANHAPNVRVCTLESTGSGHYERLDVLLVAVKAYDSVETIRELRERHRHLLREDALCVLLQNGLGELPAGQDEALRVNPADRWQFVNGVTYVGGRVLSFGNVLTSGLDAGMTYLAPFQISNASQAEEDLQQRDAKIDMLTQILLAAGIHCEVLESSKMQEILWRKLIVNAAINPLASLLDSTNAELVEEVLTVARNTGSNVCSMLADLRRGSRTEIDAITGRIIAGGRRHGISTPTNELLLSLVKALEEEGYHVDYQVIDLLNFRFEGSERVTLRVDETTSSITCHAAELYVFDVSVEDTAFKKTQQCEQIQVVAKDESVTFHFAEPLAKGARVTLKLQFHGFLNDHLRGFYRTEYENQGEKRVLAVTQFEACDARRAFVCWDEPAIKATFEISMVTEPDLVALSNAHVVETLVRPKKNAHIRKNTRSDVGGAMEKVWKFAESPLMSTYLVAMVVGEFDMISDLTKEGVIVNVYTAPGQSARGRFALNVATKALSFFTESFGISYPLKKVDMVAIPDFLGAMENWGLITYTETYLLVDEKLSSHEVKADATRTVCHELSHQWFGNLVTMDWWTGLWLNEGFAQFMEFDAADHIYPEWKLWETFVQDIMLGSAFVKDSMLSSHPIEVVVNHPQEADEIFDAISYHKGSSVVRMLSEFLGRDIFYRGVHDYLVKHSYKNTVTEDLWEALEQASGQKIKEMANTWTKQVGFPLVTVQQNADGKCVLLQERFFSDAQWSSGDNSLWDVPLTFCTSEDPNSIKRVGIWDAKTASLKNSTAPNTPLAAGDDINKQIQVPDGPKGWIKLNPNQASYYLVNYSPALWKRLQIPVKEKLLGVPDRVSLLNSVFTFARTGALELSVALDFTSSYLDESASLCWKEISRNLGYYSTLYRDESFYPEFQRYIRTLFAHVMKRLGWDAADKEASPDEGEFRKTVIHRLGLANDAEVIKEAKQRFHAYIGGNSSALAADLRGSVFTLEVLHGDAANAKLLQELHNSSDFAEEREDCLNAMGCVSGSNAKLQVLEWAVENVKAQDIRYPFVSVASDKVGAQVAWQYIQDKWDYLTKKYSAMTLGFIVCGVVARFQSEASAAEVDAFMVGKDTGGYKRRLEVALEGVRLKSAVFCRDRETLAKWLKERAV</sequence>
<dbReference type="FunFam" id="1.10.390.10:FF:000001">
    <property type="entry name" value="Aminopeptidase"/>
    <property type="match status" value="1"/>
</dbReference>
<comment type="cofactor">
    <cofactor evidence="9">
        <name>Zn(2+)</name>
        <dbReference type="ChEBI" id="CHEBI:29105"/>
    </cofactor>
    <text evidence="9">Binds 1 zinc ion per subunit.</text>
</comment>
<evidence type="ECO:0000256" key="9">
    <source>
        <dbReference type="PIRSR" id="PIRSR634016-3"/>
    </source>
</evidence>
<evidence type="ECO:0000259" key="12">
    <source>
        <dbReference type="Pfam" id="PF02558"/>
    </source>
</evidence>
<evidence type="ECO:0000256" key="10">
    <source>
        <dbReference type="PIRSR" id="PIRSR634016-4"/>
    </source>
</evidence>
<accession>A0A8T1X949</accession>
<organism evidence="16 17">
    <name type="scientific">Phytophthora boehmeriae</name>
    <dbReference type="NCBI Taxonomy" id="109152"/>
    <lineage>
        <taxon>Eukaryota</taxon>
        <taxon>Sar</taxon>
        <taxon>Stramenopiles</taxon>
        <taxon>Oomycota</taxon>
        <taxon>Peronosporomycetes</taxon>
        <taxon>Peronosporales</taxon>
        <taxon>Peronosporaceae</taxon>
        <taxon>Phytophthora</taxon>
    </lineage>
</organism>
<evidence type="ECO:0008006" key="18">
    <source>
        <dbReference type="Google" id="ProtNLM"/>
    </source>
</evidence>
<dbReference type="InterPro" id="IPR013332">
    <property type="entry name" value="KPR_N"/>
</dbReference>
<feature type="domain" description="Ketopantoate reductase N-terminal" evidence="12">
    <location>
        <begin position="35"/>
        <end position="216"/>
    </location>
</feature>
<evidence type="ECO:0000256" key="4">
    <source>
        <dbReference type="ARBA" id="ARBA00022723"/>
    </source>
</evidence>
<feature type="non-terminal residue" evidence="16">
    <location>
        <position position="1"/>
    </location>
</feature>
<dbReference type="InterPro" id="IPR050344">
    <property type="entry name" value="Peptidase_M1_aminopeptidases"/>
</dbReference>
<evidence type="ECO:0000256" key="5">
    <source>
        <dbReference type="ARBA" id="ARBA00022801"/>
    </source>
</evidence>
<dbReference type="GO" id="GO:0006508">
    <property type="term" value="P:proteolysis"/>
    <property type="evidence" value="ECO:0007669"/>
    <property type="project" value="UniProtKB-KW"/>
</dbReference>
<dbReference type="Pfam" id="PF08546">
    <property type="entry name" value="ApbA_C"/>
    <property type="match status" value="1"/>
</dbReference>
<dbReference type="InterPro" id="IPR014782">
    <property type="entry name" value="Peptidase_M1_dom"/>
</dbReference>
<evidence type="ECO:0000256" key="6">
    <source>
        <dbReference type="ARBA" id="ARBA00022833"/>
    </source>
</evidence>
<feature type="site" description="Transition state stabilizer" evidence="10">
    <location>
        <position position="747"/>
    </location>
</feature>
<dbReference type="InterPro" id="IPR013752">
    <property type="entry name" value="KPA_reductase"/>
</dbReference>
<name>A0A8T1X949_9STRA</name>
<dbReference type="PANTHER" id="PTHR11533:SF174">
    <property type="entry name" value="PUROMYCIN-SENSITIVE AMINOPEPTIDASE-RELATED"/>
    <property type="match status" value="1"/>
</dbReference>
<evidence type="ECO:0000259" key="13">
    <source>
        <dbReference type="Pfam" id="PF08546"/>
    </source>
</evidence>
<dbReference type="Proteomes" id="UP000693981">
    <property type="component" value="Unassembled WGS sequence"/>
</dbReference>
<dbReference type="FunFam" id="2.60.40.1910:FF:000021">
    <property type="match status" value="1"/>
</dbReference>
<keyword evidence="6 9" id="KW-0862">Zinc</keyword>
<dbReference type="GO" id="GO:0016020">
    <property type="term" value="C:membrane"/>
    <property type="evidence" value="ECO:0007669"/>
    <property type="project" value="TreeGrafter"/>
</dbReference>
<keyword evidence="5" id="KW-0378">Hydrolase</keyword>
<dbReference type="GO" id="GO:0042277">
    <property type="term" value="F:peptide binding"/>
    <property type="evidence" value="ECO:0007669"/>
    <property type="project" value="TreeGrafter"/>
</dbReference>
<evidence type="ECO:0000256" key="8">
    <source>
        <dbReference type="PIRSR" id="PIRSR634016-1"/>
    </source>
</evidence>
<evidence type="ECO:0000256" key="3">
    <source>
        <dbReference type="ARBA" id="ARBA00022670"/>
    </source>
</evidence>
<feature type="domain" description="Ketopantoate reductase C-terminal" evidence="13">
    <location>
        <begin position="289"/>
        <end position="352"/>
    </location>
</feature>
<dbReference type="CDD" id="cd09601">
    <property type="entry name" value="M1_APN-Q_like"/>
    <property type="match status" value="1"/>
</dbReference>
<feature type="active site" description="Proton acceptor" evidence="8">
    <location>
        <position position="661"/>
    </location>
</feature>